<keyword evidence="3" id="KW-1185">Reference proteome</keyword>
<accession>G9QNY7</accession>
<gene>
    <name evidence="2" type="ORF">HMPREF1015_00004</name>
</gene>
<name>G9QNY7_9BACI</name>
<organism evidence="2 3">
    <name type="scientific">Bacillus smithii 7_3_47FAA</name>
    <dbReference type="NCBI Taxonomy" id="665952"/>
    <lineage>
        <taxon>Bacteria</taxon>
        <taxon>Bacillati</taxon>
        <taxon>Bacillota</taxon>
        <taxon>Bacilli</taxon>
        <taxon>Bacillales</taxon>
        <taxon>Bacillaceae</taxon>
        <taxon>Bacillus</taxon>
    </lineage>
</organism>
<dbReference type="HOGENOM" id="CLU_2300133_0_0_9"/>
<evidence type="ECO:0000259" key="1">
    <source>
        <dbReference type="Pfam" id="PF07737"/>
    </source>
</evidence>
<dbReference type="RefSeq" id="WP_003355059.1">
    <property type="nucleotide sequence ID" value="NZ_JH414764.1"/>
</dbReference>
<proteinExistence type="predicted"/>
<evidence type="ECO:0000313" key="3">
    <source>
        <dbReference type="Proteomes" id="UP000011747"/>
    </source>
</evidence>
<comment type="caution">
    <text evidence="2">The sequence shown here is derived from an EMBL/GenBank/DDBJ whole genome shotgun (WGS) entry which is preliminary data.</text>
</comment>
<dbReference type="Pfam" id="PF07737">
    <property type="entry name" value="ATLF"/>
    <property type="match status" value="1"/>
</dbReference>
<dbReference type="InterPro" id="IPR014781">
    <property type="entry name" value="Anthrax_toxin_lethal/edema_N/C"/>
</dbReference>
<reference evidence="2 3" key="1">
    <citation type="submission" date="2011-09" db="EMBL/GenBank/DDBJ databases">
        <title>The Genome Sequence of Bacillus smithii 7_3_47FAA.</title>
        <authorList>
            <consortium name="The Broad Institute Genome Sequencing Platform"/>
            <person name="Earl A."/>
            <person name="Ward D."/>
            <person name="Feldgarden M."/>
            <person name="Gevers D."/>
            <person name="Daigneault M."/>
            <person name="Strauss J."/>
            <person name="Allen-Vercoe E."/>
            <person name="Young S.K."/>
            <person name="Zeng Q."/>
            <person name="Gargeya S."/>
            <person name="Fitzgerald M."/>
            <person name="Haas B."/>
            <person name="Abouelleil A."/>
            <person name="Alvarado L."/>
            <person name="Arachchi H.M."/>
            <person name="Berlin A."/>
            <person name="Brown A."/>
            <person name="Chapman S.B."/>
            <person name="Chen Z."/>
            <person name="Dunbar C."/>
            <person name="Freedman E."/>
            <person name="Gearin G."/>
            <person name="Goldberg J."/>
            <person name="Griggs A."/>
            <person name="Gujja S."/>
            <person name="Heiman D."/>
            <person name="Howarth C."/>
            <person name="Larson L."/>
            <person name="Lui A."/>
            <person name="MacDonald P.J.P."/>
            <person name="Montmayeur A."/>
            <person name="Murphy C."/>
            <person name="Neiman D."/>
            <person name="Pearson M."/>
            <person name="Priest M."/>
            <person name="Roberts A."/>
            <person name="Saif S."/>
            <person name="Shea T."/>
            <person name="Shenoy N."/>
            <person name="Sisk P."/>
            <person name="Stolte C."/>
            <person name="Sykes S."/>
            <person name="Wortman J."/>
            <person name="Nusbaum C."/>
            <person name="Birren B."/>
        </authorList>
    </citation>
    <scope>NUCLEOTIDE SEQUENCE [LARGE SCALE GENOMIC DNA]</scope>
    <source>
        <strain evidence="2 3">7_3_47FAA</strain>
    </source>
</reference>
<dbReference type="Proteomes" id="UP000011747">
    <property type="component" value="Unassembled WGS sequence"/>
</dbReference>
<dbReference type="PATRIC" id="fig|665952.3.peg.2858"/>
<dbReference type="EMBL" id="ACWF01000148">
    <property type="protein sequence ID" value="EHL74532.1"/>
    <property type="molecule type" value="Genomic_DNA"/>
</dbReference>
<dbReference type="AlphaFoldDB" id="G9QNY7"/>
<feature type="domain" description="Anthrax toxin lethal/endema factor N-/C-terminal" evidence="1">
    <location>
        <begin position="45"/>
        <end position="99"/>
    </location>
</feature>
<protein>
    <recommendedName>
        <fullName evidence="1">Anthrax toxin lethal/endema factor N-/C-terminal domain-containing protein</fullName>
    </recommendedName>
</protein>
<evidence type="ECO:0000313" key="2">
    <source>
        <dbReference type="EMBL" id="EHL74532.1"/>
    </source>
</evidence>
<sequence>MKRILIISLLFLLLSVWPLHPHTNASITGVFLKNSHLVNNISLRSKQTLGDIVVLPEKIGQTIDAEKMIRHLDHLPPTLLKKIDQAGIKIYLFNGKLTDT</sequence>